<dbReference type="NCBIfam" id="TIGR00067">
    <property type="entry name" value="glut_race"/>
    <property type="match status" value="1"/>
</dbReference>
<feature type="binding site" evidence="7">
    <location>
        <begin position="186"/>
        <end position="187"/>
    </location>
    <ligand>
        <name>substrate</name>
    </ligand>
</feature>
<comment type="caution">
    <text evidence="8">The sequence shown here is derived from an EMBL/GenBank/DDBJ whole genome shotgun (WGS) entry which is preliminary data.</text>
</comment>
<keyword evidence="4 7" id="KW-0573">Peptidoglycan synthesis</keyword>
<evidence type="ECO:0000256" key="1">
    <source>
        <dbReference type="ARBA" id="ARBA00001602"/>
    </source>
</evidence>
<dbReference type="InterPro" id="IPR004391">
    <property type="entry name" value="Glu_race"/>
</dbReference>
<evidence type="ECO:0000256" key="3">
    <source>
        <dbReference type="ARBA" id="ARBA00022960"/>
    </source>
</evidence>
<dbReference type="SUPFAM" id="SSF53681">
    <property type="entry name" value="Aspartate/glutamate racemase"/>
    <property type="match status" value="2"/>
</dbReference>
<dbReference type="PROSITE" id="PS00924">
    <property type="entry name" value="ASP_GLU_RACEMASE_2"/>
    <property type="match status" value="1"/>
</dbReference>
<dbReference type="PANTHER" id="PTHR21198:SF2">
    <property type="entry name" value="GLUTAMATE RACEMASE"/>
    <property type="match status" value="1"/>
</dbReference>
<evidence type="ECO:0000313" key="10">
    <source>
        <dbReference type="Proteomes" id="UP000307164"/>
    </source>
</evidence>
<evidence type="ECO:0000256" key="2">
    <source>
        <dbReference type="ARBA" id="ARBA00013090"/>
    </source>
</evidence>
<accession>A0A5S3V577</accession>
<dbReference type="OrthoDB" id="9801055at2"/>
<dbReference type="InterPro" id="IPR033134">
    <property type="entry name" value="Asp/Glu_racemase_AS_2"/>
</dbReference>
<keyword evidence="6 7" id="KW-0961">Cell wall biogenesis/degradation</keyword>
<feature type="binding site" evidence="7">
    <location>
        <begin position="75"/>
        <end position="76"/>
    </location>
    <ligand>
        <name>substrate</name>
    </ligand>
</feature>
<organism evidence="8 11">
    <name type="scientific">Pseudoalteromonas aurantia</name>
    <dbReference type="NCBI Taxonomy" id="43654"/>
    <lineage>
        <taxon>Bacteria</taxon>
        <taxon>Pseudomonadati</taxon>
        <taxon>Pseudomonadota</taxon>
        <taxon>Gammaproteobacteria</taxon>
        <taxon>Alteromonadales</taxon>
        <taxon>Pseudoalteromonadaceae</taxon>
        <taxon>Pseudoalteromonas</taxon>
    </lineage>
</organism>
<feature type="active site" description="Proton donor/acceptor" evidence="7">
    <location>
        <position position="74"/>
    </location>
</feature>
<evidence type="ECO:0000313" key="11">
    <source>
        <dbReference type="Proteomes" id="UP000307217"/>
    </source>
</evidence>
<dbReference type="RefSeq" id="WP_138592907.1">
    <property type="nucleotide sequence ID" value="NZ_PNBW01000026.1"/>
</dbReference>
<dbReference type="PROSITE" id="PS00923">
    <property type="entry name" value="ASP_GLU_RACEMASE_1"/>
    <property type="match status" value="1"/>
</dbReference>
<dbReference type="EMBL" id="PNBW01000026">
    <property type="protein sequence ID" value="TMO76528.1"/>
    <property type="molecule type" value="Genomic_DNA"/>
</dbReference>
<proteinExistence type="inferred from homology"/>
<reference evidence="8" key="3">
    <citation type="submission" date="2019-09" db="EMBL/GenBank/DDBJ databases">
        <title>Co-occurence of chitin degradation, pigmentation and bioactivity in marine Pseudoalteromonas.</title>
        <authorList>
            <person name="Sonnenschein E.C."/>
            <person name="Bech P.K."/>
        </authorList>
    </citation>
    <scope>NUCLEOTIDE SEQUENCE</scope>
    <source>
        <strain evidence="8">S3790</strain>
        <strain evidence="9 10">S3895</strain>
    </source>
</reference>
<reference evidence="10 11" key="1">
    <citation type="submission" date="2018-01" db="EMBL/GenBank/DDBJ databases">
        <authorList>
            <person name="Paulsen S."/>
            <person name="Gram L.K."/>
        </authorList>
    </citation>
    <scope>NUCLEOTIDE SEQUENCE [LARGE SCALE GENOMIC DNA]</scope>
    <source>
        <strain evidence="8 11">S3790</strain>
        <strain evidence="9 10">S3895</strain>
    </source>
</reference>
<dbReference type="Proteomes" id="UP000307164">
    <property type="component" value="Unassembled WGS sequence"/>
</dbReference>
<dbReference type="Gene3D" id="3.40.50.1860">
    <property type="match status" value="2"/>
</dbReference>
<comment type="pathway">
    <text evidence="7">Cell wall biogenesis; peptidoglycan biosynthesis.</text>
</comment>
<evidence type="ECO:0000256" key="6">
    <source>
        <dbReference type="ARBA" id="ARBA00023316"/>
    </source>
</evidence>
<dbReference type="InterPro" id="IPR001920">
    <property type="entry name" value="Asp/Glu_race"/>
</dbReference>
<keyword evidence="3 7" id="KW-0133">Cell shape</keyword>
<feature type="active site" description="Proton donor/acceptor" evidence="7">
    <location>
        <position position="185"/>
    </location>
</feature>
<keyword evidence="10" id="KW-1185">Reference proteome</keyword>
<dbReference type="EC" id="5.1.1.3" evidence="2 7"/>
<evidence type="ECO:0000313" key="9">
    <source>
        <dbReference type="EMBL" id="TMO76528.1"/>
    </source>
</evidence>
<dbReference type="EMBL" id="PNBX01000078">
    <property type="protein sequence ID" value="TMO66341.1"/>
    <property type="molecule type" value="Genomic_DNA"/>
</dbReference>
<gene>
    <name evidence="7" type="primary">murI</name>
    <name evidence="8" type="ORF">CWC19_16685</name>
    <name evidence="9" type="ORF">CWC20_05505</name>
</gene>
<comment type="catalytic activity">
    <reaction evidence="1 7">
        <text>L-glutamate = D-glutamate</text>
        <dbReference type="Rhea" id="RHEA:12813"/>
        <dbReference type="ChEBI" id="CHEBI:29985"/>
        <dbReference type="ChEBI" id="CHEBI:29986"/>
        <dbReference type="EC" id="5.1.1.3"/>
    </reaction>
</comment>
<dbReference type="HAMAP" id="MF_00258">
    <property type="entry name" value="Glu_racemase"/>
    <property type="match status" value="1"/>
</dbReference>
<evidence type="ECO:0000256" key="4">
    <source>
        <dbReference type="ARBA" id="ARBA00022984"/>
    </source>
</evidence>
<comment type="function">
    <text evidence="7">Provides the (R)-glutamate required for cell wall biosynthesis.</text>
</comment>
<evidence type="ECO:0000256" key="5">
    <source>
        <dbReference type="ARBA" id="ARBA00023235"/>
    </source>
</evidence>
<keyword evidence="5 7" id="KW-0413">Isomerase</keyword>
<name>A0A5S3V577_9GAMM</name>
<feature type="binding site" evidence="7">
    <location>
        <begin position="41"/>
        <end position="42"/>
    </location>
    <ligand>
        <name>substrate</name>
    </ligand>
</feature>
<dbReference type="AlphaFoldDB" id="A0A5S3V577"/>
<dbReference type="GO" id="GO:0008881">
    <property type="term" value="F:glutamate racemase activity"/>
    <property type="evidence" value="ECO:0007669"/>
    <property type="project" value="UniProtKB-UniRule"/>
</dbReference>
<dbReference type="Pfam" id="PF01177">
    <property type="entry name" value="Asp_Glu_race"/>
    <property type="match status" value="1"/>
</dbReference>
<protein>
    <recommendedName>
        <fullName evidence="2 7">Glutamate racemase</fullName>
        <ecNumber evidence="2 7">5.1.1.3</ecNumber>
    </recommendedName>
</protein>
<dbReference type="GO" id="GO:0009252">
    <property type="term" value="P:peptidoglycan biosynthetic process"/>
    <property type="evidence" value="ECO:0007669"/>
    <property type="project" value="UniProtKB-UniRule"/>
</dbReference>
<sequence length="268" mass="29021">MSPHILVFDSGIGGTSVLEHIKASIPSAHFSYVMDNALLPYGLQSEQTIRSRLASLVQYIEAQELNVDIIVIACNTASTSALAATRHLTTIPVVGVVPAIKPAVRFSCTNHIALLATPATSNNAYTHGLIEQFAQGSRVDRHHSTSLVKFAEALYWDRPINEAEVATELQRIGIATKVDTIVLGCTHFPILKPYLKSFYGSGVTLVDSGEAIARRVRSLLVQVNNCPANLDANDLLIEKPLQFYATAPDKISPNAQSIKLISLNSFSD</sequence>
<dbReference type="PANTHER" id="PTHR21198">
    <property type="entry name" value="GLUTAMATE RACEMASE"/>
    <property type="match status" value="1"/>
</dbReference>
<evidence type="ECO:0000313" key="8">
    <source>
        <dbReference type="EMBL" id="TMO66341.1"/>
    </source>
</evidence>
<dbReference type="GO" id="GO:0071555">
    <property type="term" value="P:cell wall organization"/>
    <property type="evidence" value="ECO:0007669"/>
    <property type="project" value="UniProtKB-KW"/>
</dbReference>
<dbReference type="InterPro" id="IPR018187">
    <property type="entry name" value="Asp/Glu_racemase_AS_1"/>
</dbReference>
<dbReference type="UniPathway" id="UPA00219"/>
<feature type="binding site" evidence="7">
    <location>
        <begin position="9"/>
        <end position="10"/>
    </location>
    <ligand>
        <name>substrate</name>
    </ligand>
</feature>
<dbReference type="GO" id="GO:0008360">
    <property type="term" value="P:regulation of cell shape"/>
    <property type="evidence" value="ECO:0007669"/>
    <property type="project" value="UniProtKB-KW"/>
</dbReference>
<comment type="similarity">
    <text evidence="7">Belongs to the aspartate/glutamate racemases family.</text>
</comment>
<dbReference type="Proteomes" id="UP000307217">
    <property type="component" value="Unassembled WGS sequence"/>
</dbReference>
<dbReference type="InterPro" id="IPR015942">
    <property type="entry name" value="Asp/Glu/hydantoin_racemase"/>
</dbReference>
<evidence type="ECO:0000256" key="7">
    <source>
        <dbReference type="HAMAP-Rule" id="MF_00258"/>
    </source>
</evidence>
<reference evidence="11" key="2">
    <citation type="submission" date="2019-06" db="EMBL/GenBank/DDBJ databases">
        <title>Co-occurence of chitin degradation, pigmentation and bioactivity in marine Pseudoalteromonas.</title>
        <authorList>
            <person name="Sonnenschein E.C."/>
            <person name="Bech P.K."/>
        </authorList>
    </citation>
    <scope>NUCLEOTIDE SEQUENCE [LARGE SCALE GENOMIC DNA]</scope>
    <source>
        <strain evidence="11">S3790</strain>
    </source>
</reference>